<evidence type="ECO:0000256" key="4">
    <source>
        <dbReference type="ARBA" id="ARBA00023098"/>
    </source>
</evidence>
<keyword evidence="6" id="KW-0812">Transmembrane</keyword>
<dbReference type="GO" id="GO:0003841">
    <property type="term" value="F:1-acylglycerol-3-phosphate O-acyltransferase activity"/>
    <property type="evidence" value="ECO:0007669"/>
    <property type="project" value="TreeGrafter"/>
</dbReference>
<keyword evidence="6" id="KW-0472">Membrane</keyword>
<feature type="domain" description="Phospholipid/glycerol acyltransferase" evidence="7">
    <location>
        <begin position="80"/>
        <end position="192"/>
    </location>
</feature>
<reference evidence="9" key="1">
    <citation type="submission" date="2014-12" db="EMBL/GenBank/DDBJ databases">
        <authorList>
            <person name="Salcher M.M."/>
        </authorList>
    </citation>
    <scope>NUCLEOTIDE SEQUENCE [LARGE SCALE GENOMIC DNA]</scope>
    <source>
        <strain evidence="9">MMS-10A-171</strain>
    </source>
</reference>
<dbReference type="InterPro" id="IPR002123">
    <property type="entry name" value="Plipid/glycerol_acylTrfase"/>
</dbReference>
<evidence type="ECO:0000256" key="6">
    <source>
        <dbReference type="SAM" id="Phobius"/>
    </source>
</evidence>
<dbReference type="Pfam" id="PF01553">
    <property type="entry name" value="Acyltransferase"/>
    <property type="match status" value="1"/>
</dbReference>
<accession>A0A0B7IWD7</accession>
<comment type="pathway">
    <text evidence="1">Lipid metabolism.</text>
</comment>
<dbReference type="GO" id="GO:0006654">
    <property type="term" value="P:phosphatidic acid biosynthetic process"/>
    <property type="evidence" value="ECO:0007669"/>
    <property type="project" value="TreeGrafter"/>
</dbReference>
<dbReference type="STRING" id="1581680.BN1209_0356"/>
<evidence type="ECO:0000313" key="9">
    <source>
        <dbReference type="Proteomes" id="UP000056322"/>
    </source>
</evidence>
<keyword evidence="9" id="KW-1185">Reference proteome</keyword>
<dbReference type="RefSeq" id="WP_045750682.1">
    <property type="nucleotide sequence ID" value="NZ_LN794158.1"/>
</dbReference>
<dbReference type="SUPFAM" id="SSF69593">
    <property type="entry name" value="Glycerol-3-phosphate (1)-acyltransferase"/>
    <property type="match status" value="1"/>
</dbReference>
<dbReference type="Proteomes" id="UP000056322">
    <property type="component" value="Chromosome 1"/>
</dbReference>
<keyword evidence="3 8" id="KW-0808">Transferase</keyword>
<evidence type="ECO:0000256" key="1">
    <source>
        <dbReference type="ARBA" id="ARBA00005189"/>
    </source>
</evidence>
<dbReference type="EMBL" id="LN794158">
    <property type="protein sequence ID" value="CEN55407.1"/>
    <property type="molecule type" value="Genomic_DNA"/>
</dbReference>
<proteinExistence type="predicted"/>
<keyword evidence="2" id="KW-0444">Lipid biosynthesis</keyword>
<evidence type="ECO:0000259" key="7">
    <source>
        <dbReference type="SMART" id="SM00563"/>
    </source>
</evidence>
<dbReference type="PANTHER" id="PTHR10434">
    <property type="entry name" value="1-ACYL-SN-GLYCEROL-3-PHOSPHATE ACYLTRANSFERASE"/>
    <property type="match status" value="1"/>
</dbReference>
<evidence type="ECO:0000256" key="3">
    <source>
        <dbReference type="ARBA" id="ARBA00022679"/>
    </source>
</evidence>
<evidence type="ECO:0000256" key="2">
    <source>
        <dbReference type="ARBA" id="ARBA00022516"/>
    </source>
</evidence>
<dbReference type="AlphaFoldDB" id="A0A0B7IWD7"/>
<dbReference type="PANTHER" id="PTHR10434:SF64">
    <property type="entry name" value="1-ACYL-SN-GLYCEROL-3-PHOSPHATE ACYLTRANSFERASE-RELATED"/>
    <property type="match status" value="1"/>
</dbReference>
<keyword evidence="4" id="KW-0443">Lipid metabolism</keyword>
<keyword evidence="6" id="KW-1133">Transmembrane helix</keyword>
<organism evidence="8 9">
    <name type="scientific">Candidatus Methylopumilus turicensis</name>
    <dbReference type="NCBI Taxonomy" id="1581680"/>
    <lineage>
        <taxon>Bacteria</taxon>
        <taxon>Pseudomonadati</taxon>
        <taxon>Pseudomonadota</taxon>
        <taxon>Betaproteobacteria</taxon>
        <taxon>Nitrosomonadales</taxon>
        <taxon>Methylophilaceae</taxon>
        <taxon>Candidatus Methylopumilus</taxon>
    </lineage>
</organism>
<dbReference type="CDD" id="cd07989">
    <property type="entry name" value="LPLAT_AGPAT-like"/>
    <property type="match status" value="1"/>
</dbReference>
<name>A0A0B7IWD7_9PROT</name>
<protein>
    <submittedName>
        <fullName evidence="8">Phospholipid/glycerol acyltransferase</fullName>
    </submittedName>
</protein>
<dbReference type="SMART" id="SM00563">
    <property type="entry name" value="PlsC"/>
    <property type="match status" value="1"/>
</dbReference>
<feature type="transmembrane region" description="Helical" evidence="6">
    <location>
        <begin position="21"/>
        <end position="42"/>
    </location>
</feature>
<evidence type="ECO:0000313" key="8">
    <source>
        <dbReference type="EMBL" id="CEN55407.1"/>
    </source>
</evidence>
<gene>
    <name evidence="8" type="ORF">BN1209_0356</name>
</gene>
<keyword evidence="5 8" id="KW-0012">Acyltransferase</keyword>
<sequence length="262" mass="29252">MLPIFLSNQQQSSLVIRLIRILRIIIHTVYGGFLGIVIMPTATARQRNWIVSHWSRSLLKLLNIELTKHGEMPDHDAVNTMFVGNHISWIDIHALNSVRAVRFIAKSDLKSWPIFGWLAKKCNTLFIEREQKKDAVRIIEEASASLKRGDCLCYFPEGTTTDGSTLLAFKGSLMQAPINAGATIWPFAIHYPNTDGSANTEMAFAGETTLVESIWRIVSLSSPKAVLTFLPKIHPQGHERRGLTIAARHSIATQLGLGHHLD</sequence>
<dbReference type="KEGG" id="mbac:BN1209_0356"/>
<dbReference type="OrthoDB" id="9806880at2"/>
<evidence type="ECO:0000256" key="5">
    <source>
        <dbReference type="ARBA" id="ARBA00023315"/>
    </source>
</evidence>
<dbReference type="HOGENOM" id="CLU_027938_0_1_4"/>